<feature type="domain" description="Peptidase M41" evidence="13">
    <location>
        <begin position="45"/>
        <end position="225"/>
    </location>
</feature>
<evidence type="ECO:0000256" key="9">
    <source>
        <dbReference type="ARBA" id="ARBA00022840"/>
    </source>
</evidence>
<dbReference type="GO" id="GO:0034982">
    <property type="term" value="P:mitochondrial protein processing"/>
    <property type="evidence" value="ECO:0007669"/>
    <property type="project" value="TreeGrafter"/>
</dbReference>
<evidence type="ECO:0000256" key="3">
    <source>
        <dbReference type="ARBA" id="ARBA00004370"/>
    </source>
</evidence>
<name>A0A0B1S0H0_OESDE</name>
<dbReference type="InterPro" id="IPR037219">
    <property type="entry name" value="Peptidase_M41-like"/>
</dbReference>
<dbReference type="AlphaFoldDB" id="A0A0B1S0H0"/>
<evidence type="ECO:0000256" key="6">
    <source>
        <dbReference type="ARBA" id="ARBA00022723"/>
    </source>
</evidence>
<dbReference type="PANTHER" id="PTHR43655">
    <property type="entry name" value="ATP-DEPENDENT PROTEASE"/>
    <property type="match status" value="1"/>
</dbReference>
<keyword evidence="15" id="KW-1185">Reference proteome</keyword>
<evidence type="ECO:0000256" key="1">
    <source>
        <dbReference type="ARBA" id="ARBA00001947"/>
    </source>
</evidence>
<keyword evidence="12" id="KW-0472">Membrane</keyword>
<dbReference type="GO" id="GO:0004176">
    <property type="term" value="F:ATP-dependent peptidase activity"/>
    <property type="evidence" value="ECO:0007669"/>
    <property type="project" value="InterPro"/>
</dbReference>
<organism evidence="14 15">
    <name type="scientific">Oesophagostomum dentatum</name>
    <name type="common">Nodular worm</name>
    <dbReference type="NCBI Taxonomy" id="61180"/>
    <lineage>
        <taxon>Eukaryota</taxon>
        <taxon>Metazoa</taxon>
        <taxon>Ecdysozoa</taxon>
        <taxon>Nematoda</taxon>
        <taxon>Chromadorea</taxon>
        <taxon>Rhabditida</taxon>
        <taxon>Rhabditina</taxon>
        <taxon>Rhabditomorpha</taxon>
        <taxon>Strongyloidea</taxon>
        <taxon>Strongylidae</taxon>
        <taxon>Oesophagostomum</taxon>
    </lineage>
</organism>
<dbReference type="GO" id="GO:0046872">
    <property type="term" value="F:metal ion binding"/>
    <property type="evidence" value="ECO:0007669"/>
    <property type="project" value="UniProtKB-KW"/>
</dbReference>
<proteinExistence type="inferred from homology"/>
<keyword evidence="9" id="KW-0067">ATP-binding</keyword>
<dbReference type="Gene3D" id="1.10.8.60">
    <property type="match status" value="1"/>
</dbReference>
<dbReference type="GO" id="GO:0005524">
    <property type="term" value="F:ATP binding"/>
    <property type="evidence" value="ECO:0007669"/>
    <property type="project" value="UniProtKB-KW"/>
</dbReference>
<dbReference type="Proteomes" id="UP000053660">
    <property type="component" value="Unassembled WGS sequence"/>
</dbReference>
<keyword evidence="5" id="KW-0812">Transmembrane</keyword>
<comment type="cofactor">
    <cofactor evidence="1">
        <name>Zn(2+)</name>
        <dbReference type="ChEBI" id="CHEBI:29105"/>
    </cofactor>
</comment>
<keyword evidence="10" id="KW-1133">Transmembrane helix</keyword>
<evidence type="ECO:0000259" key="13">
    <source>
        <dbReference type="Pfam" id="PF01434"/>
    </source>
</evidence>
<sequence>GADIANVVNEAAIRAASTGKHLVSVNELEYAMDRVLAGAEKRSRTLVKEEREIVAYHEAGHALVGWLLKHTDALLKVTIIPRTSAALGFAQYSPKDKKLFSKEELFDRMCMMLGGRVAESIKFGRITTGAEDDLKKVTRSAYNQVKIYGMSSAVGTLSFPADDDFKIKPFSKKFAHLMDQEASNLVGQAYRSTETLLRKNADKLELLAQELLKREVLNYDDVKNLIGTPPHGDKYVVDLVDNILPKEEK</sequence>
<dbReference type="GO" id="GO:0004222">
    <property type="term" value="F:metalloendopeptidase activity"/>
    <property type="evidence" value="ECO:0007669"/>
    <property type="project" value="InterPro"/>
</dbReference>
<dbReference type="SUPFAM" id="SSF140990">
    <property type="entry name" value="FtsH protease domain-like"/>
    <property type="match status" value="1"/>
</dbReference>
<evidence type="ECO:0000256" key="2">
    <source>
        <dbReference type="ARBA" id="ARBA00004173"/>
    </source>
</evidence>
<comment type="similarity">
    <text evidence="4">In the N-terminal section; belongs to the AAA ATPase family.</text>
</comment>
<keyword evidence="11" id="KW-0482">Metalloprotease</keyword>
<evidence type="ECO:0000256" key="12">
    <source>
        <dbReference type="ARBA" id="ARBA00023136"/>
    </source>
</evidence>
<dbReference type="FunFam" id="1.20.58.760:FF:000003">
    <property type="entry name" value="AFG3-like AAA ATPase 2"/>
    <property type="match status" value="1"/>
</dbReference>
<evidence type="ECO:0000256" key="8">
    <source>
        <dbReference type="ARBA" id="ARBA00022833"/>
    </source>
</evidence>
<protein>
    <submittedName>
        <fullName evidence="14">Peptidase family M41</fullName>
    </submittedName>
</protein>
<dbReference type="Gene3D" id="1.20.58.760">
    <property type="entry name" value="Peptidase M41"/>
    <property type="match status" value="1"/>
</dbReference>
<keyword evidence="7" id="KW-0547">Nucleotide-binding</keyword>
<comment type="subcellular location">
    <subcellularLocation>
        <location evidence="3">Membrane</location>
    </subcellularLocation>
    <subcellularLocation>
        <location evidence="2">Mitochondrion</location>
    </subcellularLocation>
</comment>
<dbReference type="Pfam" id="PF01434">
    <property type="entry name" value="Peptidase_M41"/>
    <property type="match status" value="1"/>
</dbReference>
<dbReference type="MEROPS" id="M41.A12"/>
<keyword evidence="6" id="KW-0479">Metal-binding</keyword>
<gene>
    <name evidence="14" type="ORF">OESDEN_21940</name>
</gene>
<dbReference type="InterPro" id="IPR050928">
    <property type="entry name" value="ATP-dep_Zn_Metalloprotease"/>
</dbReference>
<dbReference type="InterPro" id="IPR000642">
    <property type="entry name" value="Peptidase_M41"/>
</dbReference>
<evidence type="ECO:0000256" key="7">
    <source>
        <dbReference type="ARBA" id="ARBA00022741"/>
    </source>
</evidence>
<evidence type="ECO:0000256" key="11">
    <source>
        <dbReference type="ARBA" id="ARBA00023049"/>
    </source>
</evidence>
<evidence type="ECO:0000256" key="10">
    <source>
        <dbReference type="ARBA" id="ARBA00022989"/>
    </source>
</evidence>
<dbReference type="GO" id="GO:0005745">
    <property type="term" value="C:m-AAA complex"/>
    <property type="evidence" value="ECO:0007669"/>
    <property type="project" value="TreeGrafter"/>
</dbReference>
<evidence type="ECO:0000256" key="5">
    <source>
        <dbReference type="ARBA" id="ARBA00022692"/>
    </source>
</evidence>
<dbReference type="OrthoDB" id="1413014at2759"/>
<evidence type="ECO:0000313" key="15">
    <source>
        <dbReference type="Proteomes" id="UP000053660"/>
    </source>
</evidence>
<dbReference type="PANTHER" id="PTHR43655:SF8">
    <property type="entry name" value="PARAPLEGIN"/>
    <property type="match status" value="1"/>
</dbReference>
<evidence type="ECO:0000256" key="4">
    <source>
        <dbReference type="ARBA" id="ARBA00010550"/>
    </source>
</evidence>
<keyword evidence="11" id="KW-0378">Hydrolase</keyword>
<evidence type="ECO:0000313" key="14">
    <source>
        <dbReference type="EMBL" id="KHJ78439.1"/>
    </source>
</evidence>
<keyword evidence="8" id="KW-0862">Zinc</keyword>
<accession>A0A0B1S0H0</accession>
<reference evidence="14 15" key="1">
    <citation type="submission" date="2014-03" db="EMBL/GenBank/DDBJ databases">
        <title>Draft genome of the hookworm Oesophagostomum dentatum.</title>
        <authorList>
            <person name="Mitreva M."/>
        </authorList>
    </citation>
    <scope>NUCLEOTIDE SEQUENCE [LARGE SCALE GENOMIC DNA]</scope>
    <source>
        <strain evidence="14 15">OD-Hann</strain>
    </source>
</reference>
<feature type="non-terminal residue" evidence="14">
    <location>
        <position position="1"/>
    </location>
</feature>
<dbReference type="EMBL" id="KN609774">
    <property type="protein sequence ID" value="KHJ78439.1"/>
    <property type="molecule type" value="Genomic_DNA"/>
</dbReference>
<keyword evidence="11" id="KW-0645">Protease</keyword>